<dbReference type="Proteomes" id="UP000223047">
    <property type="component" value="Segment"/>
</dbReference>
<proteinExistence type="predicted"/>
<evidence type="ECO:0000313" key="2">
    <source>
        <dbReference type="Proteomes" id="UP000223047"/>
    </source>
</evidence>
<accession>A0A1X9IAQ8</accession>
<name>A0A1X9IAQ8_9CAUD</name>
<sequence length="159" mass="17610">MGTITDIKRARDARESRLTDQRDPDLVLEVWTDAEGEVIASCLKGKASVPTDTGPDKLAAAHLGLMAAKCGSVILSEMEEGEGAWMAEPVFIAHLLRGGFLVTQPNRFWHDEAGNPSLKHRLKCALWVSRSALDMAWMVLRNAALLVVRPQRHRDLEVE</sequence>
<reference evidence="1 2" key="1">
    <citation type="submission" date="2016-05" db="EMBL/GenBank/DDBJ databases">
        <title>A Novel Xanthomonas Oryzae pv. Oryzae Phage Xoo-sp2 as Possible Biocontrol Agent in Plant.</title>
        <authorList>
            <person name="Dong Z."/>
            <person name="Liu J."/>
            <person name="Peng D."/>
        </authorList>
    </citation>
    <scope>NUCLEOTIDE SEQUENCE [LARGE SCALE GENOMIC DNA]</scope>
</reference>
<protein>
    <submittedName>
        <fullName evidence="1">Uncharacterized protein</fullName>
    </submittedName>
</protein>
<gene>
    <name evidence="1" type="ORF">Xoosp2_13</name>
</gene>
<keyword evidence="2" id="KW-1185">Reference proteome</keyword>
<evidence type="ECO:0000313" key="1">
    <source>
        <dbReference type="EMBL" id="ANT45235.1"/>
    </source>
</evidence>
<dbReference type="EMBL" id="KX241618">
    <property type="protein sequence ID" value="ANT45235.1"/>
    <property type="molecule type" value="Genomic_DNA"/>
</dbReference>
<organism evidence="1 2">
    <name type="scientific">Xanthomonas phage Xoo-sp2</name>
    <dbReference type="NCBI Taxonomy" id="1852622"/>
    <lineage>
        <taxon>Viruses</taxon>
        <taxon>Duplodnaviria</taxon>
        <taxon>Heunggongvirae</taxon>
        <taxon>Uroviricota</taxon>
        <taxon>Caudoviricetes</taxon>
        <taxon>Mesyanzhinovviridae</taxon>
        <taxon>Bradleyvirinae</taxon>
        <taxon>Xooduovirus</taxon>
        <taxon>Xooduovirus Xoosp2</taxon>
    </lineage>
</organism>